<evidence type="ECO:0000313" key="1">
    <source>
        <dbReference type="EMBL" id="EST19756.1"/>
    </source>
</evidence>
<reference evidence="1 2" key="1">
    <citation type="journal article" date="2014" name="Genome Announc.">
        <title>Draft Genome Sequence of Streptomyces roseochromogenes subsp. oscitans DS 12.976, Producer of the Aminocoumarin Antibiotic Clorobiocin.</title>
        <authorList>
            <person name="Ruckert C."/>
            <person name="Kalinowski J."/>
            <person name="Heide L."/>
            <person name="Apel A.K."/>
        </authorList>
    </citation>
    <scope>NUCLEOTIDE SEQUENCE [LARGE SCALE GENOMIC DNA]</scope>
    <source>
        <strain evidence="1 2">DS 12.976</strain>
    </source>
</reference>
<evidence type="ECO:0008006" key="3">
    <source>
        <dbReference type="Google" id="ProtNLM"/>
    </source>
</evidence>
<sequence>MGLARRWAEALGWVAVNDAEDAYEIRPAPDGLPGLLSGPVQEAKTVTNRLHLKEPWVVLIDPEGNEFCVRGERRA</sequence>
<dbReference type="STRING" id="1352936.M878_41305"/>
<dbReference type="PATRIC" id="fig|1352936.5.peg.8551"/>
<comment type="caution">
    <text evidence="1">The sequence shown here is derived from an EMBL/GenBank/DDBJ whole genome shotgun (WGS) entry which is preliminary data.</text>
</comment>
<dbReference type="EMBL" id="AWQX01000369">
    <property type="protein sequence ID" value="EST19756.1"/>
    <property type="molecule type" value="Genomic_DNA"/>
</dbReference>
<keyword evidence="2" id="KW-1185">Reference proteome</keyword>
<accession>V6JKY7</accession>
<gene>
    <name evidence="1" type="ORF">M878_41305</name>
</gene>
<dbReference type="AlphaFoldDB" id="V6JKY7"/>
<dbReference type="Proteomes" id="UP000017984">
    <property type="component" value="Chromosome"/>
</dbReference>
<dbReference type="RefSeq" id="WP_023553085.1">
    <property type="nucleotide sequence ID" value="NZ_CM002285.1"/>
</dbReference>
<dbReference type="PANTHER" id="PTHR35908:SF1">
    <property type="entry name" value="CONSERVED PROTEIN"/>
    <property type="match status" value="1"/>
</dbReference>
<dbReference type="PANTHER" id="PTHR35908">
    <property type="entry name" value="HYPOTHETICAL FUSION PROTEIN"/>
    <property type="match status" value="1"/>
</dbReference>
<protein>
    <recommendedName>
        <fullName evidence="3">Glyoxalase-like domain-containing protein</fullName>
    </recommendedName>
</protein>
<dbReference type="HOGENOM" id="CLU_108054_0_1_11"/>
<evidence type="ECO:0000313" key="2">
    <source>
        <dbReference type="Proteomes" id="UP000017984"/>
    </source>
</evidence>
<proteinExistence type="predicted"/>
<name>V6JKY7_STRRC</name>
<organism evidence="1 2">
    <name type="scientific">Streptomyces roseochromogenus subsp. oscitans DS 12.976</name>
    <dbReference type="NCBI Taxonomy" id="1352936"/>
    <lineage>
        <taxon>Bacteria</taxon>
        <taxon>Bacillati</taxon>
        <taxon>Actinomycetota</taxon>
        <taxon>Actinomycetes</taxon>
        <taxon>Kitasatosporales</taxon>
        <taxon>Streptomycetaceae</taxon>
        <taxon>Streptomyces</taxon>
    </lineage>
</organism>